<keyword evidence="3" id="KW-1003">Cell membrane</keyword>
<keyword evidence="6 7" id="KW-0472">Membrane</keyword>
<evidence type="ECO:0000256" key="7">
    <source>
        <dbReference type="RuleBase" id="RU363032"/>
    </source>
</evidence>
<reference evidence="9" key="1">
    <citation type="submission" date="2024-02" db="EMBL/GenBank/DDBJ databases">
        <title>Tomenella chthoni gen. nov. sp. nov., a member of the family Jonesiaceae isolated from bat guano.</title>
        <authorList>
            <person name="Miller S.L."/>
            <person name="King J."/>
            <person name="Sankaranarayanan K."/>
            <person name="Lawson P.A."/>
        </authorList>
    </citation>
    <scope>NUCLEOTIDE SEQUENCE</scope>
    <source>
        <strain evidence="9">BS-20</strain>
    </source>
</reference>
<dbReference type="SUPFAM" id="SSF161098">
    <property type="entry name" value="MetI-like"/>
    <property type="match status" value="1"/>
</dbReference>
<proteinExistence type="inferred from homology"/>
<feature type="transmembrane region" description="Helical" evidence="7">
    <location>
        <begin position="175"/>
        <end position="197"/>
    </location>
</feature>
<dbReference type="Pfam" id="PF00528">
    <property type="entry name" value="BPD_transp_1"/>
    <property type="match status" value="1"/>
</dbReference>
<evidence type="ECO:0000256" key="6">
    <source>
        <dbReference type="ARBA" id="ARBA00023136"/>
    </source>
</evidence>
<evidence type="ECO:0000313" key="9">
    <source>
        <dbReference type="EMBL" id="XBH21879.1"/>
    </source>
</evidence>
<keyword evidence="4 7" id="KW-0812">Transmembrane</keyword>
<evidence type="ECO:0000256" key="5">
    <source>
        <dbReference type="ARBA" id="ARBA00022989"/>
    </source>
</evidence>
<organism evidence="9">
    <name type="scientific">Jonesiaceae bacterium BS-20</name>
    <dbReference type="NCBI Taxonomy" id="3120821"/>
    <lineage>
        <taxon>Bacteria</taxon>
        <taxon>Bacillati</taxon>
        <taxon>Actinomycetota</taxon>
        <taxon>Actinomycetes</taxon>
        <taxon>Micrococcales</taxon>
        <taxon>Jonesiaceae</taxon>
    </lineage>
</organism>
<dbReference type="InterPro" id="IPR045621">
    <property type="entry name" value="BPD_transp_1_N"/>
</dbReference>
<feature type="transmembrane region" description="Helical" evidence="7">
    <location>
        <begin position="12"/>
        <end position="30"/>
    </location>
</feature>
<dbReference type="EMBL" id="CP146203">
    <property type="protein sequence ID" value="XBH21879.1"/>
    <property type="molecule type" value="Genomic_DNA"/>
</dbReference>
<name>A0AAU7DX05_9MICO</name>
<dbReference type="PANTHER" id="PTHR43163:SF6">
    <property type="entry name" value="DIPEPTIDE TRANSPORT SYSTEM PERMEASE PROTEIN DPPB-RELATED"/>
    <property type="match status" value="1"/>
</dbReference>
<dbReference type="Gene3D" id="1.10.3720.10">
    <property type="entry name" value="MetI-like"/>
    <property type="match status" value="1"/>
</dbReference>
<dbReference type="GO" id="GO:0005886">
    <property type="term" value="C:plasma membrane"/>
    <property type="evidence" value="ECO:0007669"/>
    <property type="project" value="UniProtKB-SubCell"/>
</dbReference>
<comment type="subcellular location">
    <subcellularLocation>
        <location evidence="1 7">Cell membrane</location>
        <topology evidence="1 7">Multi-pass membrane protein</topology>
    </subcellularLocation>
</comment>
<dbReference type="PROSITE" id="PS50928">
    <property type="entry name" value="ABC_TM1"/>
    <property type="match status" value="1"/>
</dbReference>
<protein>
    <submittedName>
        <fullName evidence="9">ABC transporter permease</fullName>
    </submittedName>
</protein>
<dbReference type="InterPro" id="IPR035906">
    <property type="entry name" value="MetI-like_sf"/>
</dbReference>
<dbReference type="AlphaFoldDB" id="A0AAU7DX05"/>
<accession>A0AAU7DX05</accession>
<comment type="similarity">
    <text evidence="7">Belongs to the binding-protein-dependent transport system permease family.</text>
</comment>
<evidence type="ECO:0000256" key="4">
    <source>
        <dbReference type="ARBA" id="ARBA00022692"/>
    </source>
</evidence>
<sequence length="322" mass="33528">MARFITVRVASLLASLFIASVLIFVVLRMLPGDSAGATLGVGTTADQLAQLRKELGTDQPLLDQYTAWIASLFNGTTSSFVSKLPVTDLVVAKLGVTVPLSIGAFVLSVLISVPLGVIAAVQRNSVIGVGVSAISQLGLAVPIFWVGVILIWLFALGAGVLPAGGFPRKGWEDPGAALTSLILPVITVAIAMSSVMVRYVRSATLDVLDADYIRTARSLGYSRWGALARHGLRNGAVPVVAILGIELATSLLGAVVVENVFALPGLGSLLLTSVTARDFPVVQNLVLLLTAVVLITNFLVDLMQRAIDPRLRLGSATGVGVA</sequence>
<evidence type="ECO:0000256" key="1">
    <source>
        <dbReference type="ARBA" id="ARBA00004651"/>
    </source>
</evidence>
<feature type="transmembrane region" description="Helical" evidence="7">
    <location>
        <begin position="133"/>
        <end position="155"/>
    </location>
</feature>
<feature type="domain" description="ABC transmembrane type-1" evidence="8">
    <location>
        <begin position="94"/>
        <end position="300"/>
    </location>
</feature>
<evidence type="ECO:0000259" key="8">
    <source>
        <dbReference type="PROSITE" id="PS50928"/>
    </source>
</evidence>
<evidence type="ECO:0000256" key="2">
    <source>
        <dbReference type="ARBA" id="ARBA00022448"/>
    </source>
</evidence>
<dbReference type="GO" id="GO:0071916">
    <property type="term" value="F:dipeptide transmembrane transporter activity"/>
    <property type="evidence" value="ECO:0007669"/>
    <property type="project" value="TreeGrafter"/>
</dbReference>
<dbReference type="PANTHER" id="PTHR43163">
    <property type="entry name" value="DIPEPTIDE TRANSPORT SYSTEM PERMEASE PROTEIN DPPB-RELATED"/>
    <property type="match status" value="1"/>
</dbReference>
<dbReference type="CDD" id="cd06261">
    <property type="entry name" value="TM_PBP2"/>
    <property type="match status" value="1"/>
</dbReference>
<keyword evidence="5 7" id="KW-1133">Transmembrane helix</keyword>
<feature type="transmembrane region" description="Helical" evidence="7">
    <location>
        <begin position="98"/>
        <end position="121"/>
    </location>
</feature>
<gene>
    <name evidence="9" type="ORF">V5R04_01230</name>
</gene>
<feature type="transmembrane region" description="Helical" evidence="7">
    <location>
        <begin position="281"/>
        <end position="300"/>
    </location>
</feature>
<feature type="transmembrane region" description="Helical" evidence="7">
    <location>
        <begin position="239"/>
        <end position="261"/>
    </location>
</feature>
<keyword evidence="2 7" id="KW-0813">Transport</keyword>
<dbReference type="Pfam" id="PF19300">
    <property type="entry name" value="BPD_transp_1_N"/>
    <property type="match status" value="1"/>
</dbReference>
<evidence type="ECO:0000256" key="3">
    <source>
        <dbReference type="ARBA" id="ARBA00022475"/>
    </source>
</evidence>
<dbReference type="InterPro" id="IPR000515">
    <property type="entry name" value="MetI-like"/>
</dbReference>